<protein>
    <recommendedName>
        <fullName evidence="2">Uridine phosphorylase</fullName>
        <ecNumber evidence="1">2.4.2.3</ecNumber>
    </recommendedName>
</protein>
<keyword evidence="6" id="KW-1185">Reference proteome</keyword>
<dbReference type="FunCoup" id="A0A0U5JC05">
    <property type="interactions" value="277"/>
</dbReference>
<evidence type="ECO:0000256" key="3">
    <source>
        <dbReference type="ARBA" id="ARBA00048447"/>
    </source>
</evidence>
<feature type="domain" description="Nucleoside phosphorylase" evidence="4">
    <location>
        <begin position="81"/>
        <end position="229"/>
    </location>
</feature>
<name>A0A0U5JC05_9BACT</name>
<reference evidence="6" key="1">
    <citation type="submission" date="2015-09" db="EMBL/GenBank/DDBJ databases">
        <authorList>
            <person name="Bertelli C."/>
        </authorList>
    </citation>
    <scope>NUCLEOTIDE SEQUENCE [LARGE SCALE GENOMIC DNA]</scope>
    <source>
        <strain evidence="6">KNic</strain>
    </source>
</reference>
<dbReference type="CDD" id="cd09007">
    <property type="entry name" value="NP-I_spr0068"/>
    <property type="match status" value="1"/>
</dbReference>
<dbReference type="GO" id="GO:0009116">
    <property type="term" value="P:nucleoside metabolic process"/>
    <property type="evidence" value="ECO:0007669"/>
    <property type="project" value="InterPro"/>
</dbReference>
<dbReference type="Pfam" id="PF01048">
    <property type="entry name" value="PNP_UDP_1"/>
    <property type="match status" value="1"/>
</dbReference>
<sequence length="265" mass="29249">MSSFCSSLLVNPIANEPIVTAEKYMAYKKRNGHLIEFIPPAAILVCYQQSSLKYLLDCIPEMEECETFSNLYLIDEGRVGILGGWGIGAPALSVKLEQLIALGAKTFIAVGTAGTLMNHPIGDFIIAPKALAEDGVAHLYLKDSSFAQADDALFSIWNSFIQSRSLPHFHSVPAWSFSALFRETPADICRVTKLGCGVVEMEAATLYAIGQEKGVQTLSLFVVSDTLTQENWIPHIKEPAVKHNLHRLAKWALEFCQETILDKYI</sequence>
<dbReference type="InParanoid" id="A0A0U5JC05"/>
<proteinExistence type="predicted"/>
<dbReference type="Proteomes" id="UP000069902">
    <property type="component" value="Chromosome cPNK"/>
</dbReference>
<dbReference type="KEGG" id="pnl:PNK_1793"/>
<evidence type="ECO:0000256" key="1">
    <source>
        <dbReference type="ARBA" id="ARBA00011888"/>
    </source>
</evidence>
<dbReference type="PATRIC" id="fig|389348.3.peg.2013"/>
<dbReference type="GO" id="GO:0004850">
    <property type="term" value="F:uridine phosphorylase activity"/>
    <property type="evidence" value="ECO:0007669"/>
    <property type="project" value="UniProtKB-EC"/>
</dbReference>
<dbReference type="InterPro" id="IPR035994">
    <property type="entry name" value="Nucleoside_phosphorylase_sf"/>
</dbReference>
<evidence type="ECO:0000256" key="2">
    <source>
        <dbReference type="ARBA" id="ARBA00021980"/>
    </source>
</evidence>
<dbReference type="GO" id="GO:0005829">
    <property type="term" value="C:cytosol"/>
    <property type="evidence" value="ECO:0007669"/>
    <property type="project" value="TreeGrafter"/>
</dbReference>
<keyword evidence="5" id="KW-0328">Glycosyltransferase</keyword>
<dbReference type="EC" id="2.4.2.3" evidence="1"/>
<dbReference type="SUPFAM" id="SSF53167">
    <property type="entry name" value="Purine and uridine phosphorylases"/>
    <property type="match status" value="1"/>
</dbReference>
<evidence type="ECO:0000313" key="6">
    <source>
        <dbReference type="Proteomes" id="UP000069902"/>
    </source>
</evidence>
<dbReference type="RefSeq" id="WP_059061573.1">
    <property type="nucleotide sequence ID" value="NZ_LN879502.1"/>
</dbReference>
<gene>
    <name evidence="5" type="ORF">PNK_1793</name>
</gene>
<dbReference type="AlphaFoldDB" id="A0A0U5JC05"/>
<dbReference type="EMBL" id="LN879502">
    <property type="protein sequence ID" value="CUI17400.1"/>
    <property type="molecule type" value="Genomic_DNA"/>
</dbReference>
<dbReference type="PANTHER" id="PTHR43691:SF11">
    <property type="entry name" value="FI09636P-RELATED"/>
    <property type="match status" value="1"/>
</dbReference>
<organism evidence="5 6">
    <name type="scientific">Candidatus Protochlamydia naegleriophila</name>
    <dbReference type="NCBI Taxonomy" id="389348"/>
    <lineage>
        <taxon>Bacteria</taxon>
        <taxon>Pseudomonadati</taxon>
        <taxon>Chlamydiota</taxon>
        <taxon>Chlamydiia</taxon>
        <taxon>Parachlamydiales</taxon>
        <taxon>Parachlamydiaceae</taxon>
        <taxon>Candidatus Protochlamydia</taxon>
    </lineage>
</organism>
<accession>A0A0U5JC05</accession>
<keyword evidence="5" id="KW-0808">Transferase</keyword>
<comment type="catalytic activity">
    <reaction evidence="3">
        <text>uridine + phosphate = alpha-D-ribose 1-phosphate + uracil</text>
        <dbReference type="Rhea" id="RHEA:24388"/>
        <dbReference type="ChEBI" id="CHEBI:16704"/>
        <dbReference type="ChEBI" id="CHEBI:17568"/>
        <dbReference type="ChEBI" id="CHEBI:43474"/>
        <dbReference type="ChEBI" id="CHEBI:57720"/>
        <dbReference type="EC" id="2.4.2.3"/>
    </reaction>
</comment>
<evidence type="ECO:0000313" key="5">
    <source>
        <dbReference type="EMBL" id="CUI17400.1"/>
    </source>
</evidence>
<dbReference type="Gene3D" id="3.40.50.1580">
    <property type="entry name" value="Nucleoside phosphorylase domain"/>
    <property type="match status" value="1"/>
</dbReference>
<dbReference type="STRING" id="389348.PNK_1793"/>
<dbReference type="PANTHER" id="PTHR43691">
    <property type="entry name" value="URIDINE PHOSPHORYLASE"/>
    <property type="match status" value="1"/>
</dbReference>
<dbReference type="InterPro" id="IPR000845">
    <property type="entry name" value="Nucleoside_phosphorylase_d"/>
</dbReference>
<evidence type="ECO:0000259" key="4">
    <source>
        <dbReference type="Pfam" id="PF01048"/>
    </source>
</evidence>